<gene>
    <name evidence="1" type="ORF">J2Z19_001016</name>
</gene>
<evidence type="ECO:0000313" key="2">
    <source>
        <dbReference type="Proteomes" id="UP000823773"/>
    </source>
</evidence>
<protein>
    <submittedName>
        <fullName evidence="1">Uncharacterized protein</fullName>
    </submittedName>
</protein>
<dbReference type="EMBL" id="JAGGJR010000001">
    <property type="protein sequence ID" value="MBP1871319.1"/>
    <property type="molecule type" value="Genomic_DNA"/>
</dbReference>
<comment type="caution">
    <text evidence="1">The sequence shown here is derived from an EMBL/GenBank/DDBJ whole genome shotgun (WGS) entry which is preliminary data.</text>
</comment>
<reference evidence="1" key="1">
    <citation type="submission" date="2021-03" db="EMBL/GenBank/DDBJ databases">
        <title>Genomic Encyclopedia of Type Strains, Phase IV (KMG-IV): sequencing the most valuable type-strain genomes for metagenomic binning, comparative biology and taxonomic classification.</title>
        <authorList>
            <person name="Goeker M."/>
        </authorList>
    </citation>
    <scope>NUCLEOTIDE SEQUENCE</scope>
    <source>
        <strain evidence="1">DSM 18131</strain>
    </source>
</reference>
<organism evidence="1 2">
    <name type="scientific">Ensifer adhaerens</name>
    <name type="common">Sinorhizobium morelense</name>
    <dbReference type="NCBI Taxonomy" id="106592"/>
    <lineage>
        <taxon>Bacteria</taxon>
        <taxon>Pseudomonadati</taxon>
        <taxon>Pseudomonadota</taxon>
        <taxon>Alphaproteobacteria</taxon>
        <taxon>Hyphomicrobiales</taxon>
        <taxon>Rhizobiaceae</taxon>
        <taxon>Sinorhizobium/Ensifer group</taxon>
        <taxon>Ensifer</taxon>
    </lineage>
</organism>
<name>A0ACC5SSD2_ENSAD</name>
<accession>A0ACC5SSD2</accession>
<keyword evidence="2" id="KW-1185">Reference proteome</keyword>
<dbReference type="Proteomes" id="UP000823773">
    <property type="component" value="Unassembled WGS sequence"/>
</dbReference>
<proteinExistence type="predicted"/>
<sequence>MYRRVTYLSNSKLHRNMAVTRKLSVLEGAMETQSRGGLNNDGLQAALRRFPDKPLRIRQLMLGSESFRGLCEDLALAEGALEKIDTFEADVREERRREFEELIVSLADELKQFLT</sequence>
<evidence type="ECO:0000313" key="1">
    <source>
        <dbReference type="EMBL" id="MBP1871319.1"/>
    </source>
</evidence>